<dbReference type="InterPro" id="IPR016047">
    <property type="entry name" value="M23ase_b-sheet_dom"/>
</dbReference>
<accession>A0A0K1JI63</accession>
<evidence type="ECO:0000256" key="6">
    <source>
        <dbReference type="ARBA" id="ARBA00023049"/>
    </source>
</evidence>
<dbReference type="Pfam" id="PF01551">
    <property type="entry name" value="Peptidase_M23"/>
    <property type="match status" value="1"/>
</dbReference>
<dbReference type="STRING" id="571913.VV02_11015"/>
<keyword evidence="2" id="KW-0645">Protease</keyword>
<dbReference type="GO" id="GO:0004222">
    <property type="term" value="F:metalloendopeptidase activity"/>
    <property type="evidence" value="ECO:0007669"/>
    <property type="project" value="TreeGrafter"/>
</dbReference>
<dbReference type="InterPro" id="IPR011055">
    <property type="entry name" value="Dup_hybrid_motif"/>
</dbReference>
<dbReference type="Gene3D" id="2.70.70.10">
    <property type="entry name" value="Glucose Permease (Domain IIA)"/>
    <property type="match status" value="1"/>
</dbReference>
<gene>
    <name evidence="10" type="ORF">VV02_11015</name>
</gene>
<feature type="region of interest" description="Disordered" evidence="7">
    <location>
        <begin position="212"/>
        <end position="242"/>
    </location>
</feature>
<dbReference type="RefSeq" id="WP_052591588.1">
    <property type="nucleotide sequence ID" value="NZ_CP011112.1"/>
</dbReference>
<dbReference type="GO" id="GO:0046872">
    <property type="term" value="F:metal ion binding"/>
    <property type="evidence" value="ECO:0007669"/>
    <property type="project" value="UniProtKB-KW"/>
</dbReference>
<organism evidence="10 11">
    <name type="scientific">Luteipulveratus mongoliensis</name>
    <dbReference type="NCBI Taxonomy" id="571913"/>
    <lineage>
        <taxon>Bacteria</taxon>
        <taxon>Bacillati</taxon>
        <taxon>Actinomycetota</taxon>
        <taxon>Actinomycetes</taxon>
        <taxon>Micrococcales</taxon>
        <taxon>Dermacoccaceae</taxon>
        <taxon>Luteipulveratus</taxon>
    </lineage>
</organism>
<dbReference type="OrthoDB" id="5496837at2"/>
<name>A0A0K1JI63_9MICO</name>
<protein>
    <recommendedName>
        <fullName evidence="9">M23ase beta-sheet core domain-containing protein</fullName>
    </recommendedName>
</protein>
<evidence type="ECO:0000313" key="11">
    <source>
        <dbReference type="Proteomes" id="UP000066480"/>
    </source>
</evidence>
<dbReference type="CDD" id="cd12797">
    <property type="entry name" value="M23_peptidase"/>
    <property type="match status" value="1"/>
</dbReference>
<dbReference type="PANTHER" id="PTHR21666">
    <property type="entry name" value="PEPTIDASE-RELATED"/>
    <property type="match status" value="1"/>
</dbReference>
<evidence type="ECO:0000256" key="4">
    <source>
        <dbReference type="ARBA" id="ARBA00022801"/>
    </source>
</evidence>
<keyword evidence="3" id="KW-0479">Metal-binding</keyword>
<dbReference type="AlphaFoldDB" id="A0A0K1JI63"/>
<feature type="region of interest" description="Disordered" evidence="7">
    <location>
        <begin position="268"/>
        <end position="294"/>
    </location>
</feature>
<dbReference type="SUPFAM" id="SSF51261">
    <property type="entry name" value="Duplicated hybrid motif"/>
    <property type="match status" value="1"/>
</dbReference>
<feature type="signal peptide" evidence="8">
    <location>
        <begin position="1"/>
        <end position="29"/>
    </location>
</feature>
<dbReference type="KEGG" id="lmoi:VV02_11015"/>
<evidence type="ECO:0000256" key="8">
    <source>
        <dbReference type="SAM" id="SignalP"/>
    </source>
</evidence>
<feature type="compositionally biased region" description="Polar residues" evidence="7">
    <location>
        <begin position="226"/>
        <end position="236"/>
    </location>
</feature>
<feature type="chain" id="PRO_5005461359" description="M23ase beta-sheet core domain-containing protein" evidence="8">
    <location>
        <begin position="30"/>
        <end position="420"/>
    </location>
</feature>
<keyword evidence="8" id="KW-0732">Signal</keyword>
<evidence type="ECO:0000256" key="3">
    <source>
        <dbReference type="ARBA" id="ARBA00022723"/>
    </source>
</evidence>
<evidence type="ECO:0000256" key="5">
    <source>
        <dbReference type="ARBA" id="ARBA00022833"/>
    </source>
</evidence>
<evidence type="ECO:0000256" key="7">
    <source>
        <dbReference type="SAM" id="MobiDB-lite"/>
    </source>
</evidence>
<dbReference type="Proteomes" id="UP000066480">
    <property type="component" value="Chromosome"/>
</dbReference>
<keyword evidence="4" id="KW-0378">Hydrolase</keyword>
<reference evidence="10 11" key="1">
    <citation type="submission" date="2015-03" db="EMBL/GenBank/DDBJ databases">
        <title>Luteipulveratus halotolerans sp. nov., a novel actinobacterium (Dermacoccaceae) from Sarawak, Malaysia.</title>
        <authorList>
            <person name="Juboi H."/>
            <person name="Basik A."/>
            <person name="Shamsul S.S."/>
            <person name="Arnold P."/>
            <person name="Schmitt E.K."/>
            <person name="Sanglier J.-J."/>
            <person name="Yeo T."/>
        </authorList>
    </citation>
    <scope>NUCLEOTIDE SEQUENCE [LARGE SCALE GENOMIC DNA]</scope>
    <source>
        <strain evidence="10 11">MN07-A0370</strain>
    </source>
</reference>
<evidence type="ECO:0000259" key="9">
    <source>
        <dbReference type="Pfam" id="PF01551"/>
    </source>
</evidence>
<keyword evidence="6" id="KW-0482">Metalloprotease</keyword>
<feature type="domain" description="M23ase beta-sheet core" evidence="9">
    <location>
        <begin position="319"/>
        <end position="415"/>
    </location>
</feature>
<dbReference type="EMBL" id="CP011112">
    <property type="protein sequence ID" value="AKU16270.1"/>
    <property type="molecule type" value="Genomic_DNA"/>
</dbReference>
<keyword evidence="5" id="KW-0862">Zinc</keyword>
<evidence type="ECO:0000256" key="1">
    <source>
        <dbReference type="ARBA" id="ARBA00001947"/>
    </source>
</evidence>
<dbReference type="GO" id="GO:0006508">
    <property type="term" value="P:proteolysis"/>
    <property type="evidence" value="ECO:0007669"/>
    <property type="project" value="UniProtKB-KW"/>
</dbReference>
<dbReference type="PANTHER" id="PTHR21666:SF288">
    <property type="entry name" value="CELL DIVISION PROTEIN YTFB"/>
    <property type="match status" value="1"/>
</dbReference>
<dbReference type="InterPro" id="IPR050570">
    <property type="entry name" value="Cell_wall_metabolism_enzyme"/>
</dbReference>
<proteinExistence type="predicted"/>
<sequence length="420" mass="44166">MTGASRVRRATAGVIVSGLLLGVGGSAMADDPGARKKKIDGQIGTSQEDLEIVSKDLRTALTTLAATNKRVGTARTTLTKAEGELRAANKYNKDIGGKLKVAQANEGKNVKSLSDNTKAQGRTKTLVGGLARRSYMQGGMGRLELTLDVLTSGRSDVTDNLSLADIVLRQQSGVLRNLSGEKSAGKATGNRLTAIRKQVADLKRKAAGGVVRAKKARDSAGRAKTSLDNLQKSQTKAAGDLKRKKDKEIKDLAWLKGESGRLQRVLDARAKARAKSNPKDAPAPTGSDGHFLTGPRPKSQITSAFGYRLHPILGIWLLHAGSDFHFGCGAPVYAAAAGDVIEASTNSIAGNNIVIDHGRVSGTNLATQYEHLSAFVVRGGHVTKGQLIGRVGSTGRSTGCHLHFAVLANGRYVNPAGWIG</sequence>
<comment type="cofactor">
    <cofactor evidence="1">
        <name>Zn(2+)</name>
        <dbReference type="ChEBI" id="CHEBI:29105"/>
    </cofactor>
</comment>
<evidence type="ECO:0000256" key="2">
    <source>
        <dbReference type="ARBA" id="ARBA00022670"/>
    </source>
</evidence>
<keyword evidence="11" id="KW-1185">Reference proteome</keyword>
<evidence type="ECO:0000313" key="10">
    <source>
        <dbReference type="EMBL" id="AKU16270.1"/>
    </source>
</evidence>